<proteinExistence type="predicted"/>
<evidence type="ECO:0000313" key="3">
    <source>
        <dbReference type="EMBL" id="ABZ10224.1"/>
    </source>
</evidence>
<feature type="region of interest" description="Disordered" evidence="1">
    <location>
        <begin position="72"/>
        <end position="103"/>
    </location>
</feature>
<organism evidence="3">
    <name type="scientific">uncultured marine crenarchaeote HF4000_APKG10I20</name>
    <dbReference type="NCBI Taxonomy" id="455612"/>
    <lineage>
        <taxon>Archaea</taxon>
        <taxon>Nitrososphaerota</taxon>
        <taxon>Nitrososphaeria</taxon>
        <taxon>Nitrosopumilales</taxon>
        <taxon>environmental samples</taxon>
    </lineage>
</organism>
<accession>B3TCA9</accession>
<reference evidence="3" key="1">
    <citation type="journal article" date="2008" name="ISME J.">
        <title>Genomic patterns of recombination, clonal divergence and environment in marine microbial populations.</title>
        <authorList>
            <person name="Konstantinidis K.T."/>
            <person name="Delong E.F."/>
        </authorList>
    </citation>
    <scope>NUCLEOTIDE SEQUENCE</scope>
</reference>
<feature type="region of interest" description="Disordered" evidence="1">
    <location>
        <begin position="226"/>
        <end position="276"/>
    </location>
</feature>
<name>B3TCA9_9ARCH</name>
<dbReference type="EMBL" id="EU016670">
    <property type="protein sequence ID" value="ABZ10224.1"/>
    <property type="molecule type" value="Genomic_DNA"/>
</dbReference>
<sequence length="354" mass="40184">MQSRRTILILAMIFLVGGPVLFADAAIYKWKDENGKTYFTDDPTKVPEAFRKKPFIKDPKFRKKFPIFRKKKAPDEAGETSHEKGLAETKNKEGDKQEGLTDAERATAETAVNFLEEDIPRYEKYYIGPANKSKLGALKKAVAAAAAQKQALWDQISTHDLPLFEEIAGFLITSIAADEKTQKIMPKKFNVRGQTQLLINRLKSEAEQEKQFLENLTTALNAKPAKAETGGKFPPPVKKQEPPQSSPEISREKSLNKPGKATGGKEIKKSVKKEKQNLKQGLETYQKLLQGSEKARARHIKKIEELKNLSFKPKSWTTEESLEEMIEGLEEAVKKTDQEIRRYKEKIKEFSFQD</sequence>
<gene>
    <name evidence="3" type="ORF">ALOHA_HF4000APKG10I20ctg7g5</name>
</gene>
<feature type="compositionally biased region" description="Basic and acidic residues" evidence="1">
    <location>
        <begin position="73"/>
        <end position="103"/>
    </location>
</feature>
<evidence type="ECO:0000259" key="2">
    <source>
        <dbReference type="Pfam" id="PF13511"/>
    </source>
</evidence>
<feature type="compositionally biased region" description="Basic and acidic residues" evidence="1">
    <location>
        <begin position="263"/>
        <end position="276"/>
    </location>
</feature>
<dbReference type="Pfam" id="PF13511">
    <property type="entry name" value="DUF4124"/>
    <property type="match status" value="1"/>
</dbReference>
<evidence type="ECO:0000256" key="1">
    <source>
        <dbReference type="SAM" id="MobiDB-lite"/>
    </source>
</evidence>
<feature type="domain" description="DUF4124" evidence="2">
    <location>
        <begin position="19"/>
        <end position="47"/>
    </location>
</feature>
<dbReference type="InterPro" id="IPR025392">
    <property type="entry name" value="DUF4124"/>
</dbReference>
<dbReference type="AlphaFoldDB" id="B3TCA9"/>
<protein>
    <recommendedName>
        <fullName evidence="2">DUF4124 domain-containing protein</fullName>
    </recommendedName>
</protein>